<gene>
    <name evidence="2" type="ORF">N7U66_04975</name>
</gene>
<dbReference type="EMBL" id="CP113088">
    <property type="protein sequence ID" value="WAC02984.1"/>
    <property type="molecule type" value="Genomic_DNA"/>
</dbReference>
<dbReference type="Proteomes" id="UP001164705">
    <property type="component" value="Chromosome"/>
</dbReference>
<keyword evidence="1" id="KW-0812">Transmembrane</keyword>
<keyword evidence="1" id="KW-0472">Membrane</keyword>
<keyword evidence="1" id="KW-1133">Transmembrane helix</keyword>
<organism evidence="2 3">
    <name type="scientific">Lacinutrix neustonica</name>
    <dbReference type="NCBI Taxonomy" id="2980107"/>
    <lineage>
        <taxon>Bacteria</taxon>
        <taxon>Pseudomonadati</taxon>
        <taxon>Bacteroidota</taxon>
        <taxon>Flavobacteriia</taxon>
        <taxon>Flavobacteriales</taxon>
        <taxon>Flavobacteriaceae</taxon>
        <taxon>Lacinutrix</taxon>
    </lineage>
</organism>
<reference evidence="2" key="1">
    <citation type="submission" date="2022-11" db="EMBL/GenBank/DDBJ databases">
        <title>Lacinutrix neustonica HL-RS19T sp. nov., isolated from the surface microlayer sample of brackish Lake Shihwa.</title>
        <authorList>
            <person name="Choi J.Y."/>
            <person name="Hwang C.Y."/>
        </authorList>
    </citation>
    <scope>NUCLEOTIDE SEQUENCE</scope>
    <source>
        <strain evidence="2">HL-RS19</strain>
    </source>
</reference>
<accession>A0A9E8MZ90</accession>
<feature type="transmembrane region" description="Helical" evidence="1">
    <location>
        <begin position="108"/>
        <end position="126"/>
    </location>
</feature>
<protein>
    <submittedName>
        <fullName evidence="2">Uncharacterized protein</fullName>
    </submittedName>
</protein>
<proteinExistence type="predicted"/>
<evidence type="ECO:0000313" key="2">
    <source>
        <dbReference type="EMBL" id="WAC02984.1"/>
    </source>
</evidence>
<dbReference type="RefSeq" id="WP_267677580.1">
    <property type="nucleotide sequence ID" value="NZ_CP113088.1"/>
</dbReference>
<dbReference type="KEGG" id="lnu:N7U66_04975"/>
<dbReference type="AlphaFoldDB" id="A0A9E8MZ90"/>
<evidence type="ECO:0000256" key="1">
    <source>
        <dbReference type="SAM" id="Phobius"/>
    </source>
</evidence>
<name>A0A9E8MZ90_9FLAO</name>
<evidence type="ECO:0000313" key="3">
    <source>
        <dbReference type="Proteomes" id="UP001164705"/>
    </source>
</evidence>
<keyword evidence="3" id="KW-1185">Reference proteome</keyword>
<sequence length="127" mass="14833">MTDEFTPPIKERTTEELLKIAGAPEKWNPKAVRLATNELANRKVEPKKIETAKYLSKKRDKVEKNIKAKESYHVCDFILNPFPTLFEIIFSWELKKDGFPRKAKQQKYFRIAIGIIILICAVYSYLV</sequence>